<protein>
    <submittedName>
        <fullName evidence="1">Uncharacterized protein</fullName>
    </submittedName>
</protein>
<gene>
    <name evidence="1" type="ORF">METZ01_LOCUS331193</name>
</gene>
<dbReference type="EMBL" id="UINC01110675">
    <property type="protein sequence ID" value="SVC78339.1"/>
    <property type="molecule type" value="Genomic_DNA"/>
</dbReference>
<accession>A0A382PYC4</accession>
<feature type="non-terminal residue" evidence="1">
    <location>
        <position position="1"/>
    </location>
</feature>
<name>A0A382PYC4_9ZZZZ</name>
<evidence type="ECO:0000313" key="1">
    <source>
        <dbReference type="EMBL" id="SVC78339.1"/>
    </source>
</evidence>
<organism evidence="1">
    <name type="scientific">marine metagenome</name>
    <dbReference type="NCBI Taxonomy" id="408172"/>
    <lineage>
        <taxon>unclassified sequences</taxon>
        <taxon>metagenomes</taxon>
        <taxon>ecological metagenomes</taxon>
    </lineage>
</organism>
<dbReference type="AlphaFoldDB" id="A0A382PYC4"/>
<sequence>VKNKKLSGLLNNQISKNKLVRLKFGKNNIK</sequence>
<proteinExistence type="predicted"/>
<reference evidence="1" key="1">
    <citation type="submission" date="2018-05" db="EMBL/GenBank/DDBJ databases">
        <authorList>
            <person name="Lanie J.A."/>
            <person name="Ng W.-L."/>
            <person name="Kazmierczak K.M."/>
            <person name="Andrzejewski T.M."/>
            <person name="Davidsen T.M."/>
            <person name="Wayne K.J."/>
            <person name="Tettelin H."/>
            <person name="Glass J.I."/>
            <person name="Rusch D."/>
            <person name="Podicherti R."/>
            <person name="Tsui H.-C.T."/>
            <person name="Winkler M.E."/>
        </authorList>
    </citation>
    <scope>NUCLEOTIDE SEQUENCE</scope>
</reference>